<dbReference type="Pfam" id="PF17782">
    <property type="entry name" value="WHD_DprA"/>
    <property type="match status" value="1"/>
</dbReference>
<evidence type="ECO:0000259" key="2">
    <source>
        <dbReference type="Pfam" id="PF17782"/>
    </source>
</evidence>
<evidence type="ECO:0000313" key="4">
    <source>
        <dbReference type="Proteomes" id="UP001174909"/>
    </source>
</evidence>
<dbReference type="Gene3D" id="1.10.10.10">
    <property type="entry name" value="Winged helix-like DNA-binding domain superfamily/Winged helix DNA-binding domain"/>
    <property type="match status" value="1"/>
</dbReference>
<gene>
    <name evidence="3" type="ORF">GBAR_LOCUS854</name>
</gene>
<organism evidence="3 4">
    <name type="scientific">Geodia barretti</name>
    <name type="common">Barrett's horny sponge</name>
    <dbReference type="NCBI Taxonomy" id="519541"/>
    <lineage>
        <taxon>Eukaryota</taxon>
        <taxon>Metazoa</taxon>
        <taxon>Porifera</taxon>
        <taxon>Demospongiae</taxon>
        <taxon>Heteroscleromorpha</taxon>
        <taxon>Tetractinellida</taxon>
        <taxon>Astrophorina</taxon>
        <taxon>Geodiidae</taxon>
        <taxon>Geodia</taxon>
    </lineage>
</organism>
<evidence type="ECO:0000313" key="3">
    <source>
        <dbReference type="EMBL" id="CAI7991919.1"/>
    </source>
</evidence>
<dbReference type="Proteomes" id="UP001174909">
    <property type="component" value="Unassembled WGS sequence"/>
</dbReference>
<dbReference type="InterPro" id="IPR041614">
    <property type="entry name" value="DprA_WH"/>
</dbReference>
<dbReference type="AlphaFoldDB" id="A0AA35QUX0"/>
<dbReference type="InterPro" id="IPR036388">
    <property type="entry name" value="WH-like_DNA-bd_sf"/>
</dbReference>
<sequence length="100" mass="11003">MAMDLTESAEPDQSDAPLNHKGLAKLKFTSQPNVVESRISLPADPEESILLEHITDEPTHIDDLVRLCNRPVAEVSSLLAMLELKGLVQSVSGMHYKLLI</sequence>
<proteinExistence type="predicted"/>
<comment type="caution">
    <text evidence="3">The sequence shown here is derived from an EMBL/GenBank/DDBJ whole genome shotgun (WGS) entry which is preliminary data.</text>
</comment>
<protein>
    <recommendedName>
        <fullName evidence="2">DprA winged helix domain-containing protein</fullName>
    </recommendedName>
</protein>
<dbReference type="EMBL" id="CASHTH010000132">
    <property type="protein sequence ID" value="CAI7991919.1"/>
    <property type="molecule type" value="Genomic_DNA"/>
</dbReference>
<evidence type="ECO:0000256" key="1">
    <source>
        <dbReference type="SAM" id="MobiDB-lite"/>
    </source>
</evidence>
<keyword evidence="4" id="KW-1185">Reference proteome</keyword>
<feature type="domain" description="DprA winged helix" evidence="2">
    <location>
        <begin position="42"/>
        <end position="93"/>
    </location>
</feature>
<reference evidence="3" key="1">
    <citation type="submission" date="2023-03" db="EMBL/GenBank/DDBJ databases">
        <authorList>
            <person name="Steffen K."/>
            <person name="Cardenas P."/>
        </authorList>
    </citation>
    <scope>NUCLEOTIDE SEQUENCE</scope>
</reference>
<name>A0AA35QUX0_GEOBA</name>
<feature type="region of interest" description="Disordered" evidence="1">
    <location>
        <begin position="1"/>
        <end position="22"/>
    </location>
</feature>
<accession>A0AA35QUX0</accession>